<dbReference type="Pfam" id="PF09994">
    <property type="entry name" value="T6SS_Tle1-like_cat"/>
    <property type="match status" value="1"/>
</dbReference>
<protein>
    <submittedName>
        <fullName evidence="2">DUF2235 domain-containing protein</fullName>
    </submittedName>
</protein>
<organism evidence="2 3">
    <name type="scientific">Pseudooceanicola albus</name>
    <dbReference type="NCBI Taxonomy" id="2692189"/>
    <lineage>
        <taxon>Bacteria</taxon>
        <taxon>Pseudomonadati</taxon>
        <taxon>Pseudomonadota</taxon>
        <taxon>Alphaproteobacteria</taxon>
        <taxon>Rhodobacterales</taxon>
        <taxon>Paracoccaceae</taxon>
        <taxon>Pseudooceanicola</taxon>
    </lineage>
</organism>
<evidence type="ECO:0000259" key="1">
    <source>
        <dbReference type="Pfam" id="PF09994"/>
    </source>
</evidence>
<sequence length="518" mass="55742">MHLIVFCDGTWNTPDQMEDGLPAATNVVKLYHALAPADAEGASQLSYYHPGVGTEGGWWDRIAGGGMGEGLDKNIMSAYNWLARHYRPGARIWLFGFSRGAYTVRSLGGMIARCGLLDPGQMSDAAIWSAIHALFATYREDPEKAEPVIATGARPFHGVAPGQPCAQTVPIHCIGVWDTVGALGVPDDMALLNLLDDPARHGFHDTRLSPIVAHARHALAIDEHRRSFTPTLWTGVEDRPSVRQIWFPGVHADVGGGYGRCALSDGALHWMMEETAALGLSFRDTLDDQICPDPRGQLHDSVSGVFKALKTLPRAVPDFAAASPALHPSALARHRNPPLAQGGYWKTRRLAAGEHATVDVFAQERWNRTGLYLEAGATYRLVAEGEWMDGGITCPPGGTRDGSFQLGEAVQMASSVLGRFEGLYKRLTGNGQADIPFTKRVEEADWFALIGTIANGELPDAAARGGAGAALHETFVIGAGADVTPLRSGYFYAYANDAWATYGNNCGSVRLSVERLEG</sequence>
<dbReference type="EMBL" id="WUMU01000026">
    <property type="protein sequence ID" value="MXN20369.1"/>
    <property type="molecule type" value="Genomic_DNA"/>
</dbReference>
<dbReference type="InterPro" id="IPR029058">
    <property type="entry name" value="AB_hydrolase_fold"/>
</dbReference>
<dbReference type="Gene3D" id="3.40.50.1820">
    <property type="entry name" value="alpha/beta hydrolase"/>
    <property type="match status" value="1"/>
</dbReference>
<evidence type="ECO:0000313" key="3">
    <source>
        <dbReference type="Proteomes" id="UP000477911"/>
    </source>
</evidence>
<proteinExistence type="predicted"/>
<dbReference type="Gene3D" id="2.60.120.430">
    <property type="entry name" value="Galactose-binding lectin"/>
    <property type="match status" value="1"/>
</dbReference>
<gene>
    <name evidence="2" type="ORF">GR170_21240</name>
</gene>
<dbReference type="RefSeq" id="WP_160896492.1">
    <property type="nucleotide sequence ID" value="NZ_WUMU01000026.1"/>
</dbReference>
<dbReference type="InterPro" id="IPR018712">
    <property type="entry name" value="Tle1-like_cat"/>
</dbReference>
<keyword evidence="3" id="KW-1185">Reference proteome</keyword>
<dbReference type="AlphaFoldDB" id="A0A6L7G8S2"/>
<dbReference type="PANTHER" id="PTHR33840:SF1">
    <property type="entry name" value="TLE1 PHOSPHOLIPASE DOMAIN-CONTAINING PROTEIN"/>
    <property type="match status" value="1"/>
</dbReference>
<comment type="caution">
    <text evidence="2">The sequence shown here is derived from an EMBL/GenBank/DDBJ whole genome shotgun (WGS) entry which is preliminary data.</text>
</comment>
<feature type="domain" description="T6SS Phospholipase effector Tle1-like catalytic" evidence="1">
    <location>
        <begin position="2"/>
        <end position="274"/>
    </location>
</feature>
<name>A0A6L7G8S2_9RHOB</name>
<evidence type="ECO:0000313" key="2">
    <source>
        <dbReference type="EMBL" id="MXN20369.1"/>
    </source>
</evidence>
<dbReference type="SUPFAM" id="SSF53474">
    <property type="entry name" value="alpha/beta-Hydrolases"/>
    <property type="match status" value="1"/>
</dbReference>
<dbReference type="Proteomes" id="UP000477911">
    <property type="component" value="Unassembled WGS sequence"/>
</dbReference>
<reference evidence="2 3" key="1">
    <citation type="submission" date="2019-12" db="EMBL/GenBank/DDBJ databases">
        <authorList>
            <person name="Li M."/>
        </authorList>
    </citation>
    <scope>NUCLEOTIDE SEQUENCE [LARGE SCALE GENOMIC DNA]</scope>
    <source>
        <strain evidence="2 3">GBMRC 2024</strain>
    </source>
</reference>
<accession>A0A6L7G8S2</accession>
<dbReference type="PANTHER" id="PTHR33840">
    <property type="match status" value="1"/>
</dbReference>